<evidence type="ECO:0000313" key="10">
    <source>
        <dbReference type="Proteomes" id="UP000522864"/>
    </source>
</evidence>
<evidence type="ECO:0000313" key="9">
    <source>
        <dbReference type="EMBL" id="NWB87451.1"/>
    </source>
</evidence>
<dbReference type="Proteomes" id="UP000522864">
    <property type="component" value="Unassembled WGS sequence"/>
</dbReference>
<name>A0A7Y8BTR8_9PSED</name>
<dbReference type="RefSeq" id="WP_103496739.1">
    <property type="nucleotide sequence ID" value="NZ_JACAQA010000018.1"/>
</dbReference>
<gene>
    <name evidence="9" type="ORF">HX830_21530</name>
</gene>
<proteinExistence type="inferred from homology"/>
<dbReference type="Gene3D" id="2.20.200.10">
    <property type="entry name" value="Outer membrane efflux proteins (OEP)"/>
    <property type="match status" value="1"/>
</dbReference>
<keyword evidence="4 8" id="KW-0472">Membrane</keyword>
<dbReference type="AlphaFoldDB" id="A0A7Y8BTR8"/>
<dbReference type="PROSITE" id="PS51257">
    <property type="entry name" value="PROKAR_LIPOPROTEIN"/>
    <property type="match status" value="1"/>
</dbReference>
<comment type="similarity">
    <text evidence="1 8">Belongs to the outer membrane factor (OMF) (TC 1.B.17) family.</text>
</comment>
<dbReference type="Gene3D" id="1.20.1600.10">
    <property type="entry name" value="Outer membrane efflux proteins (OEP)"/>
    <property type="match status" value="1"/>
</dbReference>
<evidence type="ECO:0000256" key="1">
    <source>
        <dbReference type="ARBA" id="ARBA00007613"/>
    </source>
</evidence>
<keyword evidence="2 8" id="KW-1134">Transmembrane beta strand</keyword>
<evidence type="ECO:0000256" key="4">
    <source>
        <dbReference type="ARBA" id="ARBA00023136"/>
    </source>
</evidence>
<evidence type="ECO:0000256" key="2">
    <source>
        <dbReference type="ARBA" id="ARBA00022452"/>
    </source>
</evidence>
<dbReference type="GO" id="GO:0009279">
    <property type="term" value="C:cell outer membrane"/>
    <property type="evidence" value="ECO:0007669"/>
    <property type="project" value="UniProtKB-SubCell"/>
</dbReference>
<evidence type="ECO:0000256" key="6">
    <source>
        <dbReference type="ARBA" id="ARBA00023237"/>
    </source>
</evidence>
<accession>A0A7Y8BTR8</accession>
<keyword evidence="7 8" id="KW-0449">Lipoprotein</keyword>
<evidence type="ECO:0000256" key="7">
    <source>
        <dbReference type="ARBA" id="ARBA00023288"/>
    </source>
</evidence>
<sequence>MNRCVPSTCLMSLFLLSACSLDPPYEKPDAPIDQQWPASSAGACCTAREAFDHDWHGFIVDPRLRTLIELALENNRGLRQFAASVEEARAGYAGAESALFPTIGIDTYAGRSKLPPLVRTPGGGDSAGSIANTFQATAGFTSYELDLFGRIRSQRSAAGARFEASEADYQTARLALIGEVASTWLSLKASQNLLDLAQTTYETQNHYGQLLRKSYNLGSSAQIDVHQADAQTNTAAVQINTYRMQVAQNMNALRVLVGQPVPPALLPSGVLGESLATADVPAGLPSSLMTRRPDIMAAEALLRAANADIGAARSAYFPTFSLTSALGSLSGDFSRLLSAPAQFWSTALSGSLTLIDGGARRAQVDGAHARFDGRAAAYEATVQNAFREAADALNARQEMLTQVAAQKRLVEDYQEAYRQSRLRFEAGMDSYFSTMDAHRSLFEAQQKWSQLELAREINQVNLYKALGGGWSQSLKVAGESRVAERSRPGP</sequence>
<comment type="caution">
    <text evidence="9">The sequence shown here is derived from an EMBL/GenBank/DDBJ whole genome shotgun (WGS) entry which is preliminary data.</text>
</comment>
<evidence type="ECO:0000256" key="5">
    <source>
        <dbReference type="ARBA" id="ARBA00023139"/>
    </source>
</evidence>
<dbReference type="InterPro" id="IPR003423">
    <property type="entry name" value="OMP_efflux"/>
</dbReference>
<keyword evidence="3 8" id="KW-0812">Transmembrane</keyword>
<keyword evidence="5 8" id="KW-0564">Palmitate</keyword>
<keyword evidence="6" id="KW-0998">Cell outer membrane</keyword>
<protein>
    <submittedName>
        <fullName evidence="9">Efflux transporter outer membrane subunit</fullName>
    </submittedName>
</protein>
<evidence type="ECO:0000256" key="3">
    <source>
        <dbReference type="ARBA" id="ARBA00022692"/>
    </source>
</evidence>
<dbReference type="Pfam" id="PF02321">
    <property type="entry name" value="OEP"/>
    <property type="match status" value="2"/>
</dbReference>
<dbReference type="SUPFAM" id="SSF56954">
    <property type="entry name" value="Outer membrane efflux proteins (OEP)"/>
    <property type="match status" value="1"/>
</dbReference>
<dbReference type="PANTHER" id="PTHR30203:SF33">
    <property type="entry name" value="BLR4455 PROTEIN"/>
    <property type="match status" value="1"/>
</dbReference>
<dbReference type="InterPro" id="IPR010131">
    <property type="entry name" value="MdtP/NodT-like"/>
</dbReference>
<dbReference type="GO" id="GO:0015562">
    <property type="term" value="F:efflux transmembrane transporter activity"/>
    <property type="evidence" value="ECO:0007669"/>
    <property type="project" value="InterPro"/>
</dbReference>
<reference evidence="9 10" key="1">
    <citation type="submission" date="2020-04" db="EMBL/GenBank/DDBJ databases">
        <title>Molecular characterization of pseudomonads from Agaricus bisporus reveal novel blotch 2 pathogens in Western Europe.</title>
        <authorList>
            <person name="Taparia T."/>
            <person name="Krijger M."/>
            <person name="Haynes E."/>
            <person name="Elpinstone J.G."/>
            <person name="Noble R."/>
            <person name="Van Der Wolf J."/>
        </authorList>
    </citation>
    <scope>NUCLEOTIDE SEQUENCE [LARGE SCALE GENOMIC DNA]</scope>
    <source>
        <strain evidence="9 10">G9001</strain>
    </source>
</reference>
<dbReference type="EMBL" id="JACAQA010000018">
    <property type="protein sequence ID" value="NWB87451.1"/>
    <property type="molecule type" value="Genomic_DNA"/>
</dbReference>
<dbReference type="PANTHER" id="PTHR30203">
    <property type="entry name" value="OUTER MEMBRANE CATION EFFLUX PROTEIN"/>
    <property type="match status" value="1"/>
</dbReference>
<dbReference type="NCBIfam" id="TIGR01845">
    <property type="entry name" value="outer_NodT"/>
    <property type="match status" value="1"/>
</dbReference>
<comment type="subcellular location">
    <subcellularLocation>
        <location evidence="8">Cell outer membrane</location>
        <topology evidence="8">Lipid-anchor</topology>
    </subcellularLocation>
</comment>
<evidence type="ECO:0000256" key="8">
    <source>
        <dbReference type="RuleBase" id="RU362097"/>
    </source>
</evidence>
<organism evidence="9 10">
    <name type="scientific">Pseudomonas gingeri</name>
    <dbReference type="NCBI Taxonomy" id="117681"/>
    <lineage>
        <taxon>Bacteria</taxon>
        <taxon>Pseudomonadati</taxon>
        <taxon>Pseudomonadota</taxon>
        <taxon>Gammaproteobacteria</taxon>
        <taxon>Pseudomonadales</taxon>
        <taxon>Pseudomonadaceae</taxon>
        <taxon>Pseudomonas</taxon>
    </lineage>
</organism>